<dbReference type="EMBL" id="JAXIOK010000013">
    <property type="protein sequence ID" value="KAK4756753.1"/>
    <property type="molecule type" value="Genomic_DNA"/>
</dbReference>
<name>A0AAN7PZX6_9MYRT</name>
<accession>A0AAN7PZX6</accession>
<gene>
    <name evidence="2" type="ORF">SAY87_006880</name>
</gene>
<sequence>MEVELEIEEGCTTPRSQIRGAPGVCPPPPRKKPSHSNGKLGEHAKQQKKVFFQPPDLELIFTTAPPRREAI</sequence>
<comment type="caution">
    <text evidence="2">The sequence shown here is derived from an EMBL/GenBank/DDBJ whole genome shotgun (WGS) entry which is preliminary data.</text>
</comment>
<organism evidence="2 3">
    <name type="scientific">Trapa incisa</name>
    <dbReference type="NCBI Taxonomy" id="236973"/>
    <lineage>
        <taxon>Eukaryota</taxon>
        <taxon>Viridiplantae</taxon>
        <taxon>Streptophyta</taxon>
        <taxon>Embryophyta</taxon>
        <taxon>Tracheophyta</taxon>
        <taxon>Spermatophyta</taxon>
        <taxon>Magnoliopsida</taxon>
        <taxon>eudicotyledons</taxon>
        <taxon>Gunneridae</taxon>
        <taxon>Pentapetalae</taxon>
        <taxon>rosids</taxon>
        <taxon>malvids</taxon>
        <taxon>Myrtales</taxon>
        <taxon>Lythraceae</taxon>
        <taxon>Trapa</taxon>
    </lineage>
</organism>
<protein>
    <submittedName>
        <fullName evidence="2">Uncharacterized protein</fullName>
    </submittedName>
</protein>
<feature type="region of interest" description="Disordered" evidence="1">
    <location>
        <begin position="1"/>
        <end position="49"/>
    </location>
</feature>
<dbReference type="AlphaFoldDB" id="A0AAN7PZX6"/>
<dbReference type="Proteomes" id="UP001345219">
    <property type="component" value="Chromosome 6"/>
</dbReference>
<evidence type="ECO:0000313" key="2">
    <source>
        <dbReference type="EMBL" id="KAK4756753.1"/>
    </source>
</evidence>
<evidence type="ECO:0000313" key="3">
    <source>
        <dbReference type="Proteomes" id="UP001345219"/>
    </source>
</evidence>
<proteinExistence type="predicted"/>
<keyword evidence="3" id="KW-1185">Reference proteome</keyword>
<evidence type="ECO:0000256" key="1">
    <source>
        <dbReference type="SAM" id="MobiDB-lite"/>
    </source>
</evidence>
<reference evidence="2 3" key="1">
    <citation type="journal article" date="2023" name="Hortic Res">
        <title>Pangenome of water caltrop reveals structural variations and asymmetric subgenome divergence after allopolyploidization.</title>
        <authorList>
            <person name="Zhang X."/>
            <person name="Chen Y."/>
            <person name="Wang L."/>
            <person name="Yuan Y."/>
            <person name="Fang M."/>
            <person name="Shi L."/>
            <person name="Lu R."/>
            <person name="Comes H.P."/>
            <person name="Ma Y."/>
            <person name="Chen Y."/>
            <person name="Huang G."/>
            <person name="Zhou Y."/>
            <person name="Zheng Z."/>
            <person name="Qiu Y."/>
        </authorList>
    </citation>
    <scope>NUCLEOTIDE SEQUENCE [LARGE SCALE GENOMIC DNA]</scope>
    <source>
        <tissue evidence="2">Roots</tissue>
    </source>
</reference>